<name>A0AA35WKJ2_GEOBA</name>
<evidence type="ECO:0000256" key="7">
    <source>
        <dbReference type="SAM" id="Phobius"/>
    </source>
</evidence>
<dbReference type="GO" id="GO:0016829">
    <property type="term" value="F:lyase activity"/>
    <property type="evidence" value="ECO:0007669"/>
    <property type="project" value="InterPro"/>
</dbReference>
<evidence type="ECO:0000256" key="5">
    <source>
        <dbReference type="ARBA" id="ARBA00022989"/>
    </source>
</evidence>
<evidence type="ECO:0000256" key="6">
    <source>
        <dbReference type="ARBA" id="ARBA00023136"/>
    </source>
</evidence>
<dbReference type="AlphaFoldDB" id="A0AA35WKJ2"/>
<proteinExistence type="predicted"/>
<organism evidence="8 9">
    <name type="scientific">Geodia barretti</name>
    <name type="common">Barrett's horny sponge</name>
    <dbReference type="NCBI Taxonomy" id="519541"/>
    <lineage>
        <taxon>Eukaryota</taxon>
        <taxon>Metazoa</taxon>
        <taxon>Porifera</taxon>
        <taxon>Demospongiae</taxon>
        <taxon>Heteroscleromorpha</taxon>
        <taxon>Tetractinellida</taxon>
        <taxon>Astrophorina</taxon>
        <taxon>Geodiidae</taxon>
        <taxon>Geodia</taxon>
    </lineage>
</organism>
<evidence type="ECO:0000256" key="2">
    <source>
        <dbReference type="ARBA" id="ARBA00022475"/>
    </source>
</evidence>
<gene>
    <name evidence="8" type="ORF">GBAR_LOCUS12262</name>
</gene>
<dbReference type="Pfam" id="PF03977">
    <property type="entry name" value="OAD_beta"/>
    <property type="match status" value="1"/>
</dbReference>
<dbReference type="Proteomes" id="UP001174909">
    <property type="component" value="Unassembled WGS sequence"/>
</dbReference>
<dbReference type="GO" id="GO:0005886">
    <property type="term" value="C:plasma membrane"/>
    <property type="evidence" value="ECO:0007669"/>
    <property type="project" value="UniProtKB-SubCell"/>
</dbReference>
<keyword evidence="4" id="KW-1278">Translocase</keyword>
<sequence length="285" mass="30301">MEFLLESGFANLSWGNALLFLLGGAFMLLAVAKGMEPYVLLPIGLGIILGNLPGTGLIDFDPSGELQSSGIFGLIFHFTLSSWNILPPLIFLGLGALTDFGPIIANPKTLLLGAAAQLGIFVAFWLALGLGLFTSPDLFTLEEAGAIGIIGGADGPTTIFASAKLAPDLLGITAVVAYSYMASVVFVQPPLMRLLTTQRERRIEMKTPREVSRTEKLIFPTGAMLIIILFVPESAPLIAMFMIGNIFRESGVVPRLSNAASNEVLNIATIFLMVTIGAELTAEGW</sequence>
<evidence type="ECO:0000256" key="3">
    <source>
        <dbReference type="ARBA" id="ARBA00022692"/>
    </source>
</evidence>
<dbReference type="NCBIfam" id="TIGR01109">
    <property type="entry name" value="Na_pump_decarbB"/>
    <property type="match status" value="1"/>
</dbReference>
<feature type="transmembrane region" description="Helical" evidence="7">
    <location>
        <begin position="217"/>
        <end position="244"/>
    </location>
</feature>
<reference evidence="8" key="1">
    <citation type="submission" date="2023-03" db="EMBL/GenBank/DDBJ databases">
        <authorList>
            <person name="Steffen K."/>
            <person name="Cardenas P."/>
        </authorList>
    </citation>
    <scope>NUCLEOTIDE SEQUENCE</scope>
</reference>
<feature type="transmembrane region" description="Helical" evidence="7">
    <location>
        <begin position="12"/>
        <end position="31"/>
    </location>
</feature>
<feature type="transmembrane region" description="Helical" evidence="7">
    <location>
        <begin position="109"/>
        <end position="133"/>
    </location>
</feature>
<keyword evidence="3 7" id="KW-0812">Transmembrane</keyword>
<feature type="transmembrane region" description="Helical" evidence="7">
    <location>
        <begin position="38"/>
        <end position="58"/>
    </location>
</feature>
<evidence type="ECO:0000256" key="1">
    <source>
        <dbReference type="ARBA" id="ARBA00004651"/>
    </source>
</evidence>
<dbReference type="PANTHER" id="PTHR35806:SF1">
    <property type="entry name" value="OXALOACETATE DECARBOXYLASE BETA CHAIN 2"/>
    <property type="match status" value="1"/>
</dbReference>
<accession>A0AA35WKJ2</accession>
<dbReference type="InterPro" id="IPR005661">
    <property type="entry name" value="OadB_MmdB"/>
</dbReference>
<evidence type="ECO:0000256" key="4">
    <source>
        <dbReference type="ARBA" id="ARBA00022967"/>
    </source>
</evidence>
<evidence type="ECO:0000313" key="8">
    <source>
        <dbReference type="EMBL" id="CAI8020486.1"/>
    </source>
</evidence>
<keyword evidence="6 7" id="KW-0472">Membrane</keyword>
<dbReference type="EMBL" id="CASHTH010001830">
    <property type="protein sequence ID" value="CAI8020486.1"/>
    <property type="molecule type" value="Genomic_DNA"/>
</dbReference>
<comment type="caution">
    <text evidence="8">The sequence shown here is derived from an EMBL/GenBank/DDBJ whole genome shotgun (WGS) entry which is preliminary data.</text>
</comment>
<keyword evidence="5 7" id="KW-1133">Transmembrane helix</keyword>
<comment type="subcellular location">
    <subcellularLocation>
        <location evidence="1">Cell membrane</location>
        <topology evidence="1">Multi-pass membrane protein</topology>
    </subcellularLocation>
</comment>
<keyword evidence="9" id="KW-1185">Reference proteome</keyword>
<dbReference type="PANTHER" id="PTHR35806">
    <property type="entry name" value="OXALOACETATE DECARBOXYLASE BETA CHAIN 2"/>
    <property type="match status" value="1"/>
</dbReference>
<keyword evidence="2" id="KW-1003">Cell membrane</keyword>
<dbReference type="GO" id="GO:0006814">
    <property type="term" value="P:sodium ion transport"/>
    <property type="evidence" value="ECO:0007669"/>
    <property type="project" value="InterPro"/>
</dbReference>
<feature type="transmembrane region" description="Helical" evidence="7">
    <location>
        <begin position="70"/>
        <end position="97"/>
    </location>
</feature>
<feature type="transmembrane region" description="Helical" evidence="7">
    <location>
        <begin position="169"/>
        <end position="196"/>
    </location>
</feature>
<protein>
    <submittedName>
        <fullName evidence="8">Glutaconyl-CoA decarboxylase subunit beta</fullName>
    </submittedName>
</protein>
<feature type="non-terminal residue" evidence="8">
    <location>
        <position position="285"/>
    </location>
</feature>
<evidence type="ECO:0000313" key="9">
    <source>
        <dbReference type="Proteomes" id="UP001174909"/>
    </source>
</evidence>